<dbReference type="PRINTS" id="PR01407">
    <property type="entry name" value="BUTYPHLNCDUF"/>
</dbReference>
<evidence type="ECO:0000313" key="10">
    <source>
        <dbReference type="Proteomes" id="UP000694407"/>
    </source>
</evidence>
<dbReference type="SUPFAM" id="SSF57845">
    <property type="entry name" value="B-box zinc-binding domain"/>
    <property type="match status" value="1"/>
</dbReference>
<gene>
    <name evidence="9" type="primary">LOC107133788</name>
</gene>
<dbReference type="SUPFAM" id="SSF57850">
    <property type="entry name" value="RING/U-box"/>
    <property type="match status" value="1"/>
</dbReference>
<dbReference type="InterPro" id="IPR003877">
    <property type="entry name" value="SPRY_dom"/>
</dbReference>
<dbReference type="InterPro" id="IPR043136">
    <property type="entry name" value="B30.2/SPRY_sf"/>
</dbReference>
<dbReference type="RefSeq" id="XP_015331466.1">
    <property type="nucleotide sequence ID" value="XM_015475980.2"/>
</dbReference>
<evidence type="ECO:0000259" key="7">
    <source>
        <dbReference type="PROSITE" id="PS50119"/>
    </source>
</evidence>
<dbReference type="PROSITE" id="PS50119">
    <property type="entry name" value="ZF_BBOX"/>
    <property type="match status" value="1"/>
</dbReference>
<feature type="domain" description="B box-type" evidence="7">
    <location>
        <begin position="88"/>
        <end position="129"/>
    </location>
</feature>
<reference evidence="9" key="1">
    <citation type="submission" date="2025-08" db="UniProtKB">
        <authorList>
            <consortium name="Ensembl"/>
        </authorList>
    </citation>
    <scope>IDENTIFICATION</scope>
</reference>
<dbReference type="PROSITE" id="PS50089">
    <property type="entry name" value="ZF_RING_2"/>
    <property type="match status" value="1"/>
</dbReference>
<evidence type="ECO:0000259" key="6">
    <source>
        <dbReference type="PROSITE" id="PS50089"/>
    </source>
</evidence>
<dbReference type="Gene3D" id="3.30.160.60">
    <property type="entry name" value="Classic Zinc Finger"/>
    <property type="match status" value="1"/>
</dbReference>
<dbReference type="InterPro" id="IPR050143">
    <property type="entry name" value="TRIM/RBCC"/>
</dbReference>
<sequence length="450" mass="52537">MESEIPRPFQKELTCSLCMNYLMDPVTIGCGHSFCWPCLCLSWEEAQIPACCHVCQRPSQQRDFKPDICVKRMSLLARQSSLMQILSSKEHICVTHQETKKIFCEEDKNLLCLLCSNSQEHRGHRHCPTEEAAEEYREKLLKQMRSLWGKIQENKRNLNEEKRKILTWDVSIRENMIKTEYRKLYPVLCMEEQKHLERLQKEDENIVEQLKRSEAKMVQTEKHLKGMYEELMRMCHKSGEKLLQDLGDLLIRSETVQQHMPHPVRPVLSIKPITGLIDRLNLCRVEISLSNEISNHNIRLFEDVRTFVLRQDHEDASLNSDRSNYFAAWGAHIFISGQHYWELDVDDSWDWAVGVCKLSWKNIGTMLATKEIFLLLCMKEGDHYRILTSPPVTCQYIEKPLGRIGVFLDFKSKSVSFLNVAMSSLIWTYPAGSLNFPVRPFFLTGHNDQG</sequence>
<feature type="domain" description="B30.2/SPRY" evidence="8">
    <location>
        <begin position="266"/>
        <end position="450"/>
    </location>
</feature>
<dbReference type="CDD" id="cd19783">
    <property type="entry name" value="Bbox2_TRIM43-like"/>
    <property type="match status" value="1"/>
</dbReference>
<evidence type="ECO:0000256" key="3">
    <source>
        <dbReference type="ARBA" id="ARBA00022833"/>
    </source>
</evidence>
<dbReference type="OrthoDB" id="9448301at2759"/>
<keyword evidence="3" id="KW-0862">Zinc</keyword>
<dbReference type="KEGG" id="mmma:107133788"/>
<dbReference type="InterPro" id="IPR003879">
    <property type="entry name" value="Butyrophylin_SPRY"/>
</dbReference>
<dbReference type="InterPro" id="IPR013083">
    <property type="entry name" value="Znf_RING/FYVE/PHD"/>
</dbReference>
<keyword evidence="10" id="KW-1185">Reference proteome</keyword>
<dbReference type="GeneID" id="107133788"/>
<evidence type="ECO:0000256" key="1">
    <source>
        <dbReference type="ARBA" id="ARBA00022723"/>
    </source>
</evidence>
<dbReference type="Ensembl" id="ENSMMMT00000009383.1">
    <property type="protein sequence ID" value="ENSMMMP00000008229.1"/>
    <property type="gene ID" value="ENSMMMG00000007292.1"/>
</dbReference>
<dbReference type="InterPro" id="IPR001841">
    <property type="entry name" value="Znf_RING"/>
</dbReference>
<evidence type="ECO:0000256" key="5">
    <source>
        <dbReference type="SAM" id="Coils"/>
    </source>
</evidence>
<feature type="domain" description="RING-type" evidence="6">
    <location>
        <begin position="15"/>
        <end position="56"/>
    </location>
</feature>
<proteinExistence type="predicted"/>
<dbReference type="Pfam" id="PF00622">
    <property type="entry name" value="SPRY"/>
    <property type="match status" value="1"/>
</dbReference>
<dbReference type="Gene3D" id="2.60.120.920">
    <property type="match status" value="1"/>
</dbReference>
<dbReference type="AlphaFoldDB" id="A0A8C5Z1W2"/>
<dbReference type="InterPro" id="IPR013320">
    <property type="entry name" value="ConA-like_dom_sf"/>
</dbReference>
<dbReference type="GeneTree" id="ENSGT00940000160005"/>
<dbReference type="PROSITE" id="PS50188">
    <property type="entry name" value="B302_SPRY"/>
    <property type="match status" value="1"/>
</dbReference>
<keyword evidence="1" id="KW-0479">Metal-binding</keyword>
<accession>A0A8C5Z1W2</accession>
<dbReference type="InterPro" id="IPR000315">
    <property type="entry name" value="Znf_B-box"/>
</dbReference>
<dbReference type="Pfam" id="PF00643">
    <property type="entry name" value="zf-B_box"/>
    <property type="match status" value="1"/>
</dbReference>
<dbReference type="GO" id="GO:0008270">
    <property type="term" value="F:zinc ion binding"/>
    <property type="evidence" value="ECO:0007669"/>
    <property type="project" value="UniProtKB-KW"/>
</dbReference>
<evidence type="ECO:0000259" key="8">
    <source>
        <dbReference type="PROSITE" id="PS50188"/>
    </source>
</evidence>
<dbReference type="SMART" id="SM00184">
    <property type="entry name" value="RING"/>
    <property type="match status" value="1"/>
</dbReference>
<evidence type="ECO:0000256" key="2">
    <source>
        <dbReference type="ARBA" id="ARBA00022771"/>
    </source>
</evidence>
<name>A0A8C5Z1W2_MARMA</name>
<dbReference type="PANTHER" id="PTHR24103">
    <property type="entry name" value="E3 UBIQUITIN-PROTEIN LIGASE TRIM"/>
    <property type="match status" value="1"/>
</dbReference>
<dbReference type="Proteomes" id="UP000694407">
    <property type="component" value="Unplaced"/>
</dbReference>
<dbReference type="Gene3D" id="3.30.40.10">
    <property type="entry name" value="Zinc/RING finger domain, C3HC4 (zinc finger)"/>
    <property type="match status" value="1"/>
</dbReference>
<dbReference type="PROSITE" id="PS00518">
    <property type="entry name" value="ZF_RING_1"/>
    <property type="match status" value="1"/>
</dbReference>
<reference evidence="9" key="2">
    <citation type="submission" date="2025-09" db="UniProtKB">
        <authorList>
            <consortium name="Ensembl"/>
        </authorList>
    </citation>
    <scope>IDENTIFICATION</scope>
</reference>
<protein>
    <submittedName>
        <fullName evidence="9">Tripartite motif-containing protein 43B-like</fullName>
    </submittedName>
</protein>
<dbReference type="SUPFAM" id="SSF49899">
    <property type="entry name" value="Concanavalin A-like lectins/glucanases"/>
    <property type="match status" value="1"/>
</dbReference>
<organism evidence="9 10">
    <name type="scientific">Marmota marmota marmota</name>
    <name type="common">Alpine marmot</name>
    <dbReference type="NCBI Taxonomy" id="9994"/>
    <lineage>
        <taxon>Eukaryota</taxon>
        <taxon>Metazoa</taxon>
        <taxon>Chordata</taxon>
        <taxon>Craniata</taxon>
        <taxon>Vertebrata</taxon>
        <taxon>Euteleostomi</taxon>
        <taxon>Mammalia</taxon>
        <taxon>Eutheria</taxon>
        <taxon>Euarchontoglires</taxon>
        <taxon>Glires</taxon>
        <taxon>Rodentia</taxon>
        <taxon>Sciuromorpha</taxon>
        <taxon>Sciuridae</taxon>
        <taxon>Xerinae</taxon>
        <taxon>Marmotini</taxon>
        <taxon>Marmota</taxon>
    </lineage>
</organism>
<evidence type="ECO:0000256" key="4">
    <source>
        <dbReference type="PROSITE-ProRule" id="PRU00024"/>
    </source>
</evidence>
<dbReference type="InterPro" id="IPR017907">
    <property type="entry name" value="Znf_RING_CS"/>
</dbReference>
<keyword evidence="5" id="KW-0175">Coiled coil</keyword>
<evidence type="ECO:0000313" key="9">
    <source>
        <dbReference type="Ensembl" id="ENSMMMP00000008229.1"/>
    </source>
</evidence>
<feature type="coiled-coil region" evidence="5">
    <location>
        <begin position="196"/>
        <end position="230"/>
    </location>
</feature>
<dbReference type="InterPro" id="IPR001870">
    <property type="entry name" value="B30.2/SPRY"/>
</dbReference>
<dbReference type="SMART" id="SM00336">
    <property type="entry name" value="BBOX"/>
    <property type="match status" value="1"/>
</dbReference>
<keyword evidence="2 4" id="KW-0863">Zinc-finger</keyword>